<dbReference type="PROSITE" id="PS51318">
    <property type="entry name" value="TAT"/>
    <property type="match status" value="1"/>
</dbReference>
<dbReference type="InterPro" id="IPR006311">
    <property type="entry name" value="TAT_signal"/>
</dbReference>
<dbReference type="AlphaFoldDB" id="A0A2P6V9I5"/>
<sequence length="311" mass="32520">MVAHVVQPARACAKPAGLSPAAAQATRCPQPTAQHGVHQQQEAAPALLRRELLLAAVAVAVGAASGGAACPPARASGLLQLPLQDGELHNSYYLVRAGQSQAEAEGYVLTNPVAKTSTTSGLSDEGKRQVVAAYRQLRNLGLDSAAWVWPSITQNAYQSAEILGALLGVGRSRIVPEFSFLDARGVGELERLPLGEAAAALAAGDALAATWRPGPNTDGTVHESSADVLVRGRQLLSLLETQYVGDSVVIISPDSDNLSILQAGVLGVDLRSHLTYAFQPGEVRILRLQSVDEERAPPPASFACPRPPQCV</sequence>
<dbReference type="PANTHER" id="PTHR47580">
    <property type="entry name" value="PHOSPHOGLYCERATE MUTASE FAMILY PROTEIN"/>
    <property type="match status" value="1"/>
</dbReference>
<gene>
    <name evidence="1" type="ORF">C2E20_5888</name>
</gene>
<dbReference type="SUPFAM" id="SSF53254">
    <property type="entry name" value="Phosphoglycerate mutase-like"/>
    <property type="match status" value="1"/>
</dbReference>
<dbReference type="Gene3D" id="3.40.50.1240">
    <property type="entry name" value="Phosphoglycerate mutase-like"/>
    <property type="match status" value="1"/>
</dbReference>
<evidence type="ECO:0000313" key="2">
    <source>
        <dbReference type="Proteomes" id="UP000239649"/>
    </source>
</evidence>
<proteinExistence type="predicted"/>
<dbReference type="PANTHER" id="PTHR47580:SF1">
    <property type="entry name" value="PHOSPHOGLYCERATE MUTASE FAMILY PROTEIN"/>
    <property type="match status" value="1"/>
</dbReference>
<keyword evidence="2" id="KW-1185">Reference proteome</keyword>
<dbReference type="InterPro" id="IPR013078">
    <property type="entry name" value="His_Pase_superF_clade-1"/>
</dbReference>
<dbReference type="Proteomes" id="UP000239649">
    <property type="component" value="Unassembled WGS sequence"/>
</dbReference>
<protein>
    <submittedName>
        <fullName evidence="1">Phosphoglycerate bisphosphoglycerate mutase family</fullName>
    </submittedName>
</protein>
<comment type="caution">
    <text evidence="1">The sequence shown here is derived from an EMBL/GenBank/DDBJ whole genome shotgun (WGS) entry which is preliminary data.</text>
</comment>
<dbReference type="InterPro" id="IPR029033">
    <property type="entry name" value="His_PPase_superfam"/>
</dbReference>
<accession>A0A2P6V9I5</accession>
<dbReference type="EMBL" id="LHPF02000018">
    <property type="protein sequence ID" value="PSC70749.1"/>
    <property type="molecule type" value="Genomic_DNA"/>
</dbReference>
<name>A0A2P6V9I5_9CHLO</name>
<evidence type="ECO:0000313" key="1">
    <source>
        <dbReference type="EMBL" id="PSC70749.1"/>
    </source>
</evidence>
<dbReference type="Pfam" id="PF00300">
    <property type="entry name" value="His_Phos_1"/>
    <property type="match status" value="1"/>
</dbReference>
<organism evidence="1 2">
    <name type="scientific">Micractinium conductrix</name>
    <dbReference type="NCBI Taxonomy" id="554055"/>
    <lineage>
        <taxon>Eukaryota</taxon>
        <taxon>Viridiplantae</taxon>
        <taxon>Chlorophyta</taxon>
        <taxon>core chlorophytes</taxon>
        <taxon>Trebouxiophyceae</taxon>
        <taxon>Chlorellales</taxon>
        <taxon>Chlorellaceae</taxon>
        <taxon>Chlorella clade</taxon>
        <taxon>Micractinium</taxon>
    </lineage>
</organism>
<dbReference type="OrthoDB" id="4531at2759"/>
<reference evidence="1 2" key="1">
    <citation type="journal article" date="2018" name="Plant J.">
        <title>Genome sequences of Chlorella sorokiniana UTEX 1602 and Micractinium conductrix SAG 241.80: implications to maltose excretion by a green alga.</title>
        <authorList>
            <person name="Arriola M.B."/>
            <person name="Velmurugan N."/>
            <person name="Zhang Y."/>
            <person name="Plunkett M.H."/>
            <person name="Hondzo H."/>
            <person name="Barney B.M."/>
        </authorList>
    </citation>
    <scope>NUCLEOTIDE SEQUENCE [LARGE SCALE GENOMIC DNA]</scope>
    <source>
        <strain evidence="1 2">SAG 241.80</strain>
    </source>
</reference>